<accession>A0A7S2GGN3</accession>
<name>A0A7S2GGN3_9EUKA</name>
<feature type="compositionally biased region" description="Polar residues" evidence="1">
    <location>
        <begin position="90"/>
        <end position="99"/>
    </location>
</feature>
<reference evidence="2" key="1">
    <citation type="submission" date="2021-01" db="EMBL/GenBank/DDBJ databases">
        <authorList>
            <person name="Corre E."/>
            <person name="Pelletier E."/>
            <person name="Niang G."/>
            <person name="Scheremetjew M."/>
            <person name="Finn R."/>
            <person name="Kale V."/>
            <person name="Holt S."/>
            <person name="Cochrane G."/>
            <person name="Meng A."/>
            <person name="Brown T."/>
            <person name="Cohen L."/>
        </authorList>
    </citation>
    <scope>NUCLEOTIDE SEQUENCE</scope>
    <source>
        <strain evidence="2">UTEX LB 985</strain>
    </source>
</reference>
<dbReference type="EMBL" id="HBGU01027431">
    <property type="protein sequence ID" value="CAD9447556.1"/>
    <property type="molecule type" value="Transcribed_RNA"/>
</dbReference>
<feature type="compositionally biased region" description="Acidic residues" evidence="1">
    <location>
        <begin position="48"/>
        <end position="61"/>
    </location>
</feature>
<evidence type="ECO:0000256" key="1">
    <source>
        <dbReference type="SAM" id="MobiDB-lite"/>
    </source>
</evidence>
<gene>
    <name evidence="2" type="ORF">CBRE1094_LOCUS14884</name>
</gene>
<sequence>MFNLYIKQQNENLSSCSSFGKQDDSSVLGKRVSECIRERVDSFSSDSSFDDFDDDGDETEADNTREVANKLPQSAAGNGMFATPAMMRQLSRSVAQRTS</sequence>
<proteinExistence type="predicted"/>
<evidence type="ECO:0000313" key="2">
    <source>
        <dbReference type="EMBL" id="CAD9447556.1"/>
    </source>
</evidence>
<dbReference type="AlphaFoldDB" id="A0A7S2GGN3"/>
<protein>
    <submittedName>
        <fullName evidence="2">Uncharacterized protein</fullName>
    </submittedName>
</protein>
<organism evidence="2">
    <name type="scientific">Haptolina brevifila</name>
    <dbReference type="NCBI Taxonomy" id="156173"/>
    <lineage>
        <taxon>Eukaryota</taxon>
        <taxon>Haptista</taxon>
        <taxon>Haptophyta</taxon>
        <taxon>Prymnesiophyceae</taxon>
        <taxon>Prymnesiales</taxon>
        <taxon>Prymnesiaceae</taxon>
        <taxon>Haptolina</taxon>
    </lineage>
</organism>
<feature type="region of interest" description="Disordered" evidence="1">
    <location>
        <begin position="41"/>
        <end position="99"/>
    </location>
</feature>